<name>A0A345UFU8_9BACT</name>
<evidence type="ECO:0000313" key="2">
    <source>
        <dbReference type="EMBL" id="AXI99349.1"/>
    </source>
</evidence>
<dbReference type="AlphaFoldDB" id="A0A345UFU8"/>
<dbReference type="EMBL" id="CP027806">
    <property type="protein sequence ID" value="AXI99349.1"/>
    <property type="molecule type" value="Genomic_DNA"/>
</dbReference>
<proteinExistence type="predicted"/>
<keyword evidence="3" id="KW-1185">Reference proteome</keyword>
<feature type="transmembrane region" description="Helical" evidence="1">
    <location>
        <begin position="41"/>
        <end position="60"/>
    </location>
</feature>
<dbReference type="RefSeq" id="WP_114982592.1">
    <property type="nucleotide sequence ID" value="NZ_CP027806.1"/>
</dbReference>
<sequence>MLEKLAHTSIGLGFASIGLTIATWAKEKGKSEQERAHAERFGNFVGLWAPTFFLLGIYLLKLRELGYDSEAEKLADEIQALKEKIG</sequence>
<gene>
    <name evidence="2" type="ORF">CYPRO_0061</name>
</gene>
<accession>A0A345UFU8</accession>
<keyword evidence="1" id="KW-0472">Membrane</keyword>
<reference evidence="2 3" key="1">
    <citation type="submission" date="2018-03" db="EMBL/GenBank/DDBJ databases">
        <title>Phenotypic and genomic properties of Cyclonatronum proteinivorum gen. nov., sp. nov., a haloalkaliphilic bacteroidete from soda lakes possessing Na+-translocating rhodopsin.</title>
        <authorList>
            <person name="Toshchakov S.V."/>
            <person name="Korzhenkov A."/>
            <person name="Samarov N.I."/>
            <person name="Kublanov I.V."/>
            <person name="Muntyan M.S."/>
            <person name="Sorokin D.Y."/>
        </authorList>
    </citation>
    <scope>NUCLEOTIDE SEQUENCE [LARGE SCALE GENOMIC DNA]</scope>
    <source>
        <strain evidence="2 3">Omega</strain>
    </source>
</reference>
<evidence type="ECO:0000256" key="1">
    <source>
        <dbReference type="SAM" id="Phobius"/>
    </source>
</evidence>
<feature type="transmembrane region" description="Helical" evidence="1">
    <location>
        <begin position="6"/>
        <end position="25"/>
    </location>
</feature>
<dbReference type="KEGG" id="cprv:CYPRO_0061"/>
<organism evidence="2 3">
    <name type="scientific">Cyclonatronum proteinivorum</name>
    <dbReference type="NCBI Taxonomy" id="1457365"/>
    <lineage>
        <taxon>Bacteria</taxon>
        <taxon>Pseudomonadati</taxon>
        <taxon>Balneolota</taxon>
        <taxon>Balneolia</taxon>
        <taxon>Balneolales</taxon>
        <taxon>Cyclonatronaceae</taxon>
        <taxon>Cyclonatronum</taxon>
    </lineage>
</organism>
<evidence type="ECO:0000313" key="3">
    <source>
        <dbReference type="Proteomes" id="UP000254808"/>
    </source>
</evidence>
<protein>
    <submittedName>
        <fullName evidence="2">Uncharacterized protein</fullName>
    </submittedName>
</protein>
<keyword evidence="1" id="KW-1133">Transmembrane helix</keyword>
<dbReference type="Proteomes" id="UP000254808">
    <property type="component" value="Chromosome"/>
</dbReference>
<dbReference type="OrthoDB" id="9815586at2"/>
<keyword evidence="1" id="KW-0812">Transmembrane</keyword>